<name>A0A495QXH6_9ACTN</name>
<reference evidence="4 5" key="1">
    <citation type="submission" date="2018-10" db="EMBL/GenBank/DDBJ databases">
        <title>Genomic Encyclopedia of Archaeal and Bacterial Type Strains, Phase II (KMG-II): from individual species to whole genera.</title>
        <authorList>
            <person name="Goeker M."/>
        </authorList>
    </citation>
    <scope>NUCLEOTIDE SEQUENCE [LARGE SCALE GENOMIC DNA]</scope>
    <source>
        <strain evidence="4 5">DSM 43383</strain>
    </source>
</reference>
<feature type="domain" description="Endonuclease GajA/Old nuclease/RecF-like AAA" evidence="2">
    <location>
        <begin position="1"/>
        <end position="51"/>
    </location>
</feature>
<evidence type="ECO:0000259" key="2">
    <source>
        <dbReference type="Pfam" id="PF13175"/>
    </source>
</evidence>
<dbReference type="PANTHER" id="PTHR43581:SF2">
    <property type="entry name" value="EXCINUCLEASE ATPASE SUBUNIT"/>
    <property type="match status" value="1"/>
</dbReference>
<dbReference type="PIRSF" id="PIRSF034888">
    <property type="entry name" value="P-loop_UCP034888"/>
    <property type="match status" value="1"/>
</dbReference>
<dbReference type="InterPro" id="IPR003959">
    <property type="entry name" value="ATPase_AAA_core"/>
</dbReference>
<sequence length="380" mass="42024">MLRRLRIENFKAFAYANVPLSSYTVLSGLNSSGKSTVIQALALLRQAERSNLLHSIGIAGLPLNGELVELGTAQDVLNEDYLTRLGGDPEIEFFLEAGSSEQVTQTMVVAAGYGPEDDLLHMNTFDVNPPGHLNDFGVFHPNFQYLRADRISPAVAYPRSFEMAVRRGFLGIRGEYTIDFLRHQQDTEVRSPLLHHSQSLPRLLDQVEAWMGEICPGVKILTEAIERTDLVRLGFEFIRPGHLTSNPRQPTNVGFGLTYVLPVVVACLTAQPGSLILIENPESHVHPQAQSALARLTCAAAAAGAQLIVETHSDHILNGVRLAVKRKQIPVDDVRLLYFQRQADGMIDIVSPTIGPDGMLSEWPPGFFDEWDRSLDQLLD</sequence>
<feature type="domain" description="DUF3696" evidence="1">
    <location>
        <begin position="329"/>
        <end position="378"/>
    </location>
</feature>
<evidence type="ECO:0000313" key="4">
    <source>
        <dbReference type="EMBL" id="RKS78823.1"/>
    </source>
</evidence>
<dbReference type="InterPro" id="IPR014592">
    <property type="entry name" value="P-loop_UCP034888"/>
</dbReference>
<dbReference type="EMBL" id="RBWU01000001">
    <property type="protein sequence ID" value="RKS78823.1"/>
    <property type="molecule type" value="Genomic_DNA"/>
</dbReference>
<protein>
    <submittedName>
        <fullName evidence="4">Putative ATPase</fullName>
    </submittedName>
</protein>
<evidence type="ECO:0000259" key="1">
    <source>
        <dbReference type="Pfam" id="PF12476"/>
    </source>
</evidence>
<feature type="domain" description="ATPase AAA-type core" evidence="3">
    <location>
        <begin position="246"/>
        <end position="318"/>
    </location>
</feature>
<dbReference type="GO" id="GO:0016887">
    <property type="term" value="F:ATP hydrolysis activity"/>
    <property type="evidence" value="ECO:0007669"/>
    <property type="project" value="InterPro"/>
</dbReference>
<evidence type="ECO:0000259" key="3">
    <source>
        <dbReference type="Pfam" id="PF13304"/>
    </source>
</evidence>
<dbReference type="InterPro" id="IPR041685">
    <property type="entry name" value="AAA_GajA/Old/RecF-like"/>
</dbReference>
<dbReference type="AlphaFoldDB" id="A0A495QXH6"/>
<dbReference type="InterPro" id="IPR051396">
    <property type="entry name" value="Bact_Antivir_Def_Nuclease"/>
</dbReference>
<dbReference type="Pfam" id="PF13175">
    <property type="entry name" value="AAA_15"/>
    <property type="match status" value="1"/>
</dbReference>
<accession>A0A495QXH6</accession>
<dbReference type="PANTHER" id="PTHR43581">
    <property type="entry name" value="ATP/GTP PHOSPHATASE"/>
    <property type="match status" value="1"/>
</dbReference>
<dbReference type="Proteomes" id="UP000274601">
    <property type="component" value="Unassembled WGS sequence"/>
</dbReference>
<dbReference type="Gene3D" id="3.40.50.300">
    <property type="entry name" value="P-loop containing nucleotide triphosphate hydrolases"/>
    <property type="match status" value="1"/>
</dbReference>
<dbReference type="OrthoDB" id="3237462at2"/>
<dbReference type="SUPFAM" id="SSF52540">
    <property type="entry name" value="P-loop containing nucleoside triphosphate hydrolases"/>
    <property type="match status" value="1"/>
</dbReference>
<organism evidence="4 5">
    <name type="scientific">Actinomadura pelletieri DSM 43383</name>
    <dbReference type="NCBI Taxonomy" id="1120940"/>
    <lineage>
        <taxon>Bacteria</taxon>
        <taxon>Bacillati</taxon>
        <taxon>Actinomycetota</taxon>
        <taxon>Actinomycetes</taxon>
        <taxon>Streptosporangiales</taxon>
        <taxon>Thermomonosporaceae</taxon>
        <taxon>Actinomadura</taxon>
    </lineage>
</organism>
<proteinExistence type="predicted"/>
<evidence type="ECO:0000313" key="5">
    <source>
        <dbReference type="Proteomes" id="UP000274601"/>
    </source>
</evidence>
<gene>
    <name evidence="4" type="ORF">BZB76_0257</name>
</gene>
<dbReference type="Pfam" id="PF12476">
    <property type="entry name" value="DUF3696"/>
    <property type="match status" value="1"/>
</dbReference>
<dbReference type="Pfam" id="PF13304">
    <property type="entry name" value="AAA_21"/>
    <property type="match status" value="1"/>
</dbReference>
<dbReference type="InterPro" id="IPR027417">
    <property type="entry name" value="P-loop_NTPase"/>
</dbReference>
<dbReference type="InterPro" id="IPR022532">
    <property type="entry name" value="DUF3696"/>
</dbReference>
<comment type="caution">
    <text evidence="4">The sequence shown here is derived from an EMBL/GenBank/DDBJ whole genome shotgun (WGS) entry which is preliminary data.</text>
</comment>
<keyword evidence="5" id="KW-1185">Reference proteome</keyword>
<dbReference type="GO" id="GO:0005524">
    <property type="term" value="F:ATP binding"/>
    <property type="evidence" value="ECO:0007669"/>
    <property type="project" value="InterPro"/>
</dbReference>